<protein>
    <submittedName>
        <fullName evidence="3">Uncharacterized protein</fullName>
    </submittedName>
</protein>
<keyword evidence="2" id="KW-0472">Membrane</keyword>
<sequence>MICGTSLEVPGIVPSRCLKHFFSNCGFFIFDTPYCVYIFCLSAISIICFTKLMGIVQNDYHFCNQWMHRDTDRGLLFGVAESSNMVCIWVFLYGKKQVPRKFKKLAIPLLKTGSFCGTCPNKTYNTSNFNQIKWIIAILLHSIQVSNYRNLMHNMTCKKGETHPGVPKTGHTLKNGLVWVGHRSTATKVGCVLNSLTHDLQGQCGGGGGAAGGSGSGSRTGTGGSTTNAAPPPPSPKVPHRPSVSWCGILKCSKFIKKLLFFYSFSLFFFYLFPDFSYYRTEITKYDGRNGLQNSQTPWIRSYTPPGHHQYTSPINHTYYITKNTHNKQQSPHTLNHMYMYMCMQHMTHAGPCTAKKTCSYSLQLTCRKSQEASVTAQKLCQNKYICKHAEFGWQLGWSMLHVNCRHGFFPILVCLWLCTHHLIQDLHYFTHDLMAVYSCSVLFVLVRSMAFPGQHKSLIMAKLSPQAPVLLSKGQAFCPQPLPRQSLHFPHDLSPQPPLHSTQIALFFHSFPGVANAPSPHLPPRSRSVLHCAPHG</sequence>
<feature type="compositionally biased region" description="Gly residues" evidence="1">
    <location>
        <begin position="207"/>
        <end position="224"/>
    </location>
</feature>
<accession>A0A0L6VE66</accession>
<evidence type="ECO:0000313" key="3">
    <source>
        <dbReference type="EMBL" id="KNZ58395.1"/>
    </source>
</evidence>
<reference evidence="3 4" key="1">
    <citation type="submission" date="2015-08" db="EMBL/GenBank/DDBJ databases">
        <title>Next Generation Sequencing and Analysis of the Genome of Puccinia sorghi L Schw, the Causal Agent of Maize Common Rust.</title>
        <authorList>
            <person name="Rochi L."/>
            <person name="Burguener G."/>
            <person name="Darino M."/>
            <person name="Turjanski A."/>
            <person name="Kreff E."/>
            <person name="Dieguez M.J."/>
            <person name="Sacco F."/>
        </authorList>
    </citation>
    <scope>NUCLEOTIDE SEQUENCE [LARGE SCALE GENOMIC DNA]</scope>
    <source>
        <strain evidence="3 4">RO10H11247</strain>
    </source>
</reference>
<feature type="transmembrane region" description="Helical" evidence="2">
    <location>
        <begin position="34"/>
        <end position="55"/>
    </location>
</feature>
<name>A0A0L6VE66_9BASI</name>
<keyword evidence="2" id="KW-0812">Transmembrane</keyword>
<keyword evidence="4" id="KW-1185">Reference proteome</keyword>
<comment type="caution">
    <text evidence="3">The sequence shown here is derived from an EMBL/GenBank/DDBJ whole genome shotgun (WGS) entry which is preliminary data.</text>
</comment>
<feature type="transmembrane region" description="Helical" evidence="2">
    <location>
        <begin position="75"/>
        <end position="94"/>
    </location>
</feature>
<evidence type="ECO:0000256" key="2">
    <source>
        <dbReference type="SAM" id="Phobius"/>
    </source>
</evidence>
<evidence type="ECO:0000313" key="4">
    <source>
        <dbReference type="Proteomes" id="UP000037035"/>
    </source>
</evidence>
<dbReference type="Proteomes" id="UP000037035">
    <property type="component" value="Unassembled WGS sequence"/>
</dbReference>
<gene>
    <name evidence="3" type="ORF">VP01_1937g2</name>
</gene>
<feature type="transmembrane region" description="Helical" evidence="2">
    <location>
        <begin position="259"/>
        <end position="279"/>
    </location>
</feature>
<proteinExistence type="predicted"/>
<dbReference type="EMBL" id="LAVV01006767">
    <property type="protein sequence ID" value="KNZ58395.1"/>
    <property type="molecule type" value="Genomic_DNA"/>
</dbReference>
<dbReference type="AlphaFoldDB" id="A0A0L6VE66"/>
<evidence type="ECO:0000256" key="1">
    <source>
        <dbReference type="SAM" id="MobiDB-lite"/>
    </source>
</evidence>
<dbReference type="VEuPathDB" id="FungiDB:VP01_1937g2"/>
<keyword evidence="2" id="KW-1133">Transmembrane helix</keyword>
<organism evidence="3 4">
    <name type="scientific">Puccinia sorghi</name>
    <dbReference type="NCBI Taxonomy" id="27349"/>
    <lineage>
        <taxon>Eukaryota</taxon>
        <taxon>Fungi</taxon>
        <taxon>Dikarya</taxon>
        <taxon>Basidiomycota</taxon>
        <taxon>Pucciniomycotina</taxon>
        <taxon>Pucciniomycetes</taxon>
        <taxon>Pucciniales</taxon>
        <taxon>Pucciniaceae</taxon>
        <taxon>Puccinia</taxon>
    </lineage>
</organism>
<feature type="region of interest" description="Disordered" evidence="1">
    <location>
        <begin position="207"/>
        <end position="241"/>
    </location>
</feature>